<keyword evidence="2" id="KW-1185">Reference proteome</keyword>
<gene>
    <name evidence="1" type="ORF">GCM10022215_43800</name>
</gene>
<evidence type="ECO:0000313" key="2">
    <source>
        <dbReference type="Proteomes" id="UP001501495"/>
    </source>
</evidence>
<sequence length="108" mass="11645">MIDEIRPAVAAPSTLESAPGEHCAGRLSVLRGRVRATTGTVRYVEISLDGGLHWDEASITGENVPGDLVEWEHPWTPLEADTYRLLLRITSSDGTAEHTGPIEIVVGT</sequence>
<organism evidence="1 2">
    <name type="scientific">Nocardioides fonticola</name>
    <dbReference type="NCBI Taxonomy" id="450363"/>
    <lineage>
        <taxon>Bacteria</taxon>
        <taxon>Bacillati</taxon>
        <taxon>Actinomycetota</taxon>
        <taxon>Actinomycetes</taxon>
        <taxon>Propionibacteriales</taxon>
        <taxon>Nocardioidaceae</taxon>
        <taxon>Nocardioides</taxon>
    </lineage>
</organism>
<reference evidence="2" key="1">
    <citation type="journal article" date="2019" name="Int. J. Syst. Evol. Microbiol.">
        <title>The Global Catalogue of Microorganisms (GCM) 10K type strain sequencing project: providing services to taxonomists for standard genome sequencing and annotation.</title>
        <authorList>
            <consortium name="The Broad Institute Genomics Platform"/>
            <consortium name="The Broad Institute Genome Sequencing Center for Infectious Disease"/>
            <person name="Wu L."/>
            <person name="Ma J."/>
        </authorList>
    </citation>
    <scope>NUCLEOTIDE SEQUENCE [LARGE SCALE GENOMIC DNA]</scope>
    <source>
        <strain evidence="2">JCM 16703</strain>
    </source>
</reference>
<protein>
    <recommendedName>
        <fullName evidence="3">Molybdopterin-binding protein</fullName>
    </recommendedName>
</protein>
<dbReference type="EMBL" id="BAAAZH010000037">
    <property type="protein sequence ID" value="GAA4130291.1"/>
    <property type="molecule type" value="Genomic_DNA"/>
</dbReference>
<dbReference type="SUPFAM" id="SSF81296">
    <property type="entry name" value="E set domains"/>
    <property type="match status" value="1"/>
</dbReference>
<comment type="caution">
    <text evidence="1">The sequence shown here is derived from an EMBL/GenBank/DDBJ whole genome shotgun (WGS) entry which is preliminary data.</text>
</comment>
<dbReference type="Gene3D" id="2.60.40.650">
    <property type="match status" value="1"/>
</dbReference>
<name>A0ABP7Y3P8_9ACTN</name>
<proteinExistence type="predicted"/>
<dbReference type="RefSeq" id="WP_344735686.1">
    <property type="nucleotide sequence ID" value="NZ_BAAAZH010000037.1"/>
</dbReference>
<evidence type="ECO:0000313" key="1">
    <source>
        <dbReference type="EMBL" id="GAA4130291.1"/>
    </source>
</evidence>
<dbReference type="InterPro" id="IPR014756">
    <property type="entry name" value="Ig_E-set"/>
</dbReference>
<evidence type="ECO:0008006" key="3">
    <source>
        <dbReference type="Google" id="ProtNLM"/>
    </source>
</evidence>
<dbReference type="Proteomes" id="UP001501495">
    <property type="component" value="Unassembled WGS sequence"/>
</dbReference>
<accession>A0ABP7Y3P8</accession>